<feature type="transmembrane region" description="Helical" evidence="2">
    <location>
        <begin position="33"/>
        <end position="50"/>
    </location>
</feature>
<keyword evidence="2" id="KW-0472">Membrane</keyword>
<evidence type="ECO:0000313" key="4">
    <source>
        <dbReference type="Proteomes" id="UP000315751"/>
    </source>
</evidence>
<proteinExistence type="predicted"/>
<evidence type="ECO:0000256" key="1">
    <source>
        <dbReference type="SAM" id="MobiDB-lite"/>
    </source>
</evidence>
<dbReference type="OrthoDB" id="9977233at2"/>
<feature type="transmembrane region" description="Helical" evidence="2">
    <location>
        <begin position="102"/>
        <end position="119"/>
    </location>
</feature>
<keyword evidence="4" id="KW-1185">Reference proteome</keyword>
<gene>
    <name evidence="3" type="ORF">FBZ90_12624</name>
</gene>
<organism evidence="3 4">
    <name type="scientific">Nitrospirillum amazonense</name>
    <dbReference type="NCBI Taxonomy" id="28077"/>
    <lineage>
        <taxon>Bacteria</taxon>
        <taxon>Pseudomonadati</taxon>
        <taxon>Pseudomonadota</taxon>
        <taxon>Alphaproteobacteria</taxon>
        <taxon>Rhodospirillales</taxon>
        <taxon>Azospirillaceae</taxon>
        <taxon>Nitrospirillum</taxon>
    </lineage>
</organism>
<evidence type="ECO:0000256" key="2">
    <source>
        <dbReference type="SAM" id="Phobius"/>
    </source>
</evidence>
<sequence>MSTVLYLIAWCWYSVRLVISLTHTLLSFLSKPGARYAVGGLLALGGVWYADQLHRLLLSRPDFYPSRDPREVVLYAGIGGIAIMAGGYLVKLRHLAQGGTKYAALALGLALVAGFYRPVHESLLPFMPSLRDPLTFHVVLAITLAGLAIAYRTASQVLAQMLGPFPPPSLPLPPRRKLKARTRVIVPAAVRAVVPPLPRRKAAGGKAPASGGTVFSAMGKSGTA</sequence>
<name>A0A560GL37_9PROT</name>
<keyword evidence="2" id="KW-0812">Transmembrane</keyword>
<dbReference type="RefSeq" id="WP_145736535.1">
    <property type="nucleotide sequence ID" value="NZ_VITR01000026.1"/>
</dbReference>
<dbReference type="Proteomes" id="UP000315751">
    <property type="component" value="Unassembled WGS sequence"/>
</dbReference>
<feature type="transmembrane region" description="Helical" evidence="2">
    <location>
        <begin position="134"/>
        <end position="151"/>
    </location>
</feature>
<feature type="transmembrane region" description="Helical" evidence="2">
    <location>
        <begin position="72"/>
        <end position="90"/>
    </location>
</feature>
<keyword evidence="2" id="KW-1133">Transmembrane helix</keyword>
<feature type="region of interest" description="Disordered" evidence="1">
    <location>
        <begin position="199"/>
        <end position="224"/>
    </location>
</feature>
<feature type="transmembrane region" description="Helical" evidence="2">
    <location>
        <begin position="6"/>
        <end position="26"/>
    </location>
</feature>
<dbReference type="EMBL" id="VITR01000026">
    <property type="protein sequence ID" value="TWB34324.1"/>
    <property type="molecule type" value="Genomic_DNA"/>
</dbReference>
<comment type="caution">
    <text evidence="3">The sequence shown here is derived from an EMBL/GenBank/DDBJ whole genome shotgun (WGS) entry which is preliminary data.</text>
</comment>
<reference evidence="3 4" key="1">
    <citation type="submission" date="2019-06" db="EMBL/GenBank/DDBJ databases">
        <title>Genomic Encyclopedia of Type Strains, Phase IV (KMG-V): Genome sequencing to study the core and pangenomes of soil and plant-associated prokaryotes.</title>
        <authorList>
            <person name="Whitman W."/>
        </authorList>
    </citation>
    <scope>NUCLEOTIDE SEQUENCE [LARGE SCALE GENOMIC DNA]</scope>
    <source>
        <strain evidence="3 4">BR 11622</strain>
    </source>
</reference>
<protein>
    <submittedName>
        <fullName evidence="3">Uncharacterized protein</fullName>
    </submittedName>
</protein>
<evidence type="ECO:0000313" key="3">
    <source>
        <dbReference type="EMBL" id="TWB34324.1"/>
    </source>
</evidence>
<accession>A0A560GL37</accession>
<dbReference type="AlphaFoldDB" id="A0A560GL37"/>